<accession>A0A8X6M8A6</accession>
<dbReference type="Proteomes" id="UP000886998">
    <property type="component" value="Unassembled WGS sequence"/>
</dbReference>
<comment type="caution">
    <text evidence="1">The sequence shown here is derived from an EMBL/GenBank/DDBJ whole genome shotgun (WGS) entry which is preliminary data.</text>
</comment>
<evidence type="ECO:0000313" key="1">
    <source>
        <dbReference type="EMBL" id="GFS34015.1"/>
    </source>
</evidence>
<evidence type="ECO:0000313" key="2">
    <source>
        <dbReference type="Proteomes" id="UP000886998"/>
    </source>
</evidence>
<gene>
    <name evidence="1" type="ORF">TNIN_411651</name>
</gene>
<sequence length="95" mass="11023">MQGRAVATYQIYISNHQQRKFVGEVLRDKTLEGLKKALFRRERDNKDIIYKTEGRKLVLWCSVTEEFNFAPEDLIHILINKVKKKSVSGNGGVEK</sequence>
<dbReference type="OrthoDB" id="10435341at2759"/>
<protein>
    <submittedName>
        <fullName evidence="1">Uncharacterized protein</fullName>
    </submittedName>
</protein>
<organism evidence="1 2">
    <name type="scientific">Trichonephila inaurata madagascariensis</name>
    <dbReference type="NCBI Taxonomy" id="2747483"/>
    <lineage>
        <taxon>Eukaryota</taxon>
        <taxon>Metazoa</taxon>
        <taxon>Ecdysozoa</taxon>
        <taxon>Arthropoda</taxon>
        <taxon>Chelicerata</taxon>
        <taxon>Arachnida</taxon>
        <taxon>Araneae</taxon>
        <taxon>Araneomorphae</taxon>
        <taxon>Entelegynae</taxon>
        <taxon>Araneoidea</taxon>
        <taxon>Nephilidae</taxon>
        <taxon>Trichonephila</taxon>
        <taxon>Trichonephila inaurata</taxon>
    </lineage>
</organism>
<dbReference type="AlphaFoldDB" id="A0A8X6M8A6"/>
<name>A0A8X6M8A6_9ARAC</name>
<proteinExistence type="predicted"/>
<keyword evidence="2" id="KW-1185">Reference proteome</keyword>
<reference evidence="1" key="1">
    <citation type="submission" date="2020-08" db="EMBL/GenBank/DDBJ databases">
        <title>Multicomponent nature underlies the extraordinary mechanical properties of spider dragline silk.</title>
        <authorList>
            <person name="Kono N."/>
            <person name="Nakamura H."/>
            <person name="Mori M."/>
            <person name="Yoshida Y."/>
            <person name="Ohtoshi R."/>
            <person name="Malay A.D."/>
            <person name="Moran D.A.P."/>
            <person name="Tomita M."/>
            <person name="Numata K."/>
            <person name="Arakawa K."/>
        </authorList>
    </citation>
    <scope>NUCLEOTIDE SEQUENCE</scope>
</reference>
<dbReference type="EMBL" id="BMAV01024552">
    <property type="protein sequence ID" value="GFS34015.1"/>
    <property type="molecule type" value="Genomic_DNA"/>
</dbReference>